<accession>A0AAE1R1E8</accession>
<gene>
    <name evidence="1" type="ORF">RND71_038929</name>
</gene>
<dbReference type="GO" id="GO:0019104">
    <property type="term" value="F:DNA N-glycosylase activity"/>
    <property type="evidence" value="ECO:0007669"/>
    <property type="project" value="InterPro"/>
</dbReference>
<dbReference type="InterPro" id="IPR044811">
    <property type="entry name" value="DME/ROS1"/>
</dbReference>
<protein>
    <submittedName>
        <fullName evidence="1">Uncharacterized protein</fullName>
    </submittedName>
</protein>
<organism evidence="1 2">
    <name type="scientific">Anisodus tanguticus</name>
    <dbReference type="NCBI Taxonomy" id="243964"/>
    <lineage>
        <taxon>Eukaryota</taxon>
        <taxon>Viridiplantae</taxon>
        <taxon>Streptophyta</taxon>
        <taxon>Embryophyta</taxon>
        <taxon>Tracheophyta</taxon>
        <taxon>Spermatophyta</taxon>
        <taxon>Magnoliopsida</taxon>
        <taxon>eudicotyledons</taxon>
        <taxon>Gunneridae</taxon>
        <taxon>Pentapetalae</taxon>
        <taxon>asterids</taxon>
        <taxon>lamiids</taxon>
        <taxon>Solanales</taxon>
        <taxon>Solanaceae</taxon>
        <taxon>Solanoideae</taxon>
        <taxon>Hyoscyameae</taxon>
        <taxon>Anisodus</taxon>
    </lineage>
</organism>
<reference evidence="1" key="1">
    <citation type="submission" date="2023-12" db="EMBL/GenBank/DDBJ databases">
        <title>Genome assembly of Anisodus tanguticus.</title>
        <authorList>
            <person name="Wang Y.-J."/>
        </authorList>
    </citation>
    <scope>NUCLEOTIDE SEQUENCE</scope>
    <source>
        <strain evidence="1">KB-2021</strain>
        <tissue evidence="1">Leaf</tissue>
    </source>
</reference>
<dbReference type="GO" id="GO:0141166">
    <property type="term" value="P:chromosomal 5-methylcytosine DNA demethylation pathway"/>
    <property type="evidence" value="ECO:0007669"/>
    <property type="project" value="InterPro"/>
</dbReference>
<keyword evidence="2" id="KW-1185">Reference proteome</keyword>
<sequence>MNICAEHVCSIPIDENSTPIIEVPATPEPIVEEPATPEQEQVAPEIDIEDAYFEDPNEIPTTDLNMTQFTQNVKNFVQNNMELQ</sequence>
<dbReference type="PANTHER" id="PTHR46213:SF13">
    <property type="entry name" value="DEMETER-LIKE PROTEIN 2-RELATED"/>
    <property type="match status" value="1"/>
</dbReference>
<evidence type="ECO:0000313" key="2">
    <source>
        <dbReference type="Proteomes" id="UP001291623"/>
    </source>
</evidence>
<dbReference type="PANTHER" id="PTHR46213">
    <property type="entry name" value="TRANSCRIPTIONAL ACTIVATOR DEMETER"/>
    <property type="match status" value="1"/>
</dbReference>
<dbReference type="AlphaFoldDB" id="A0AAE1R1E8"/>
<evidence type="ECO:0000313" key="1">
    <source>
        <dbReference type="EMBL" id="KAK4343113.1"/>
    </source>
</evidence>
<dbReference type="Proteomes" id="UP001291623">
    <property type="component" value="Unassembled WGS sequence"/>
</dbReference>
<name>A0AAE1R1E8_9SOLA</name>
<dbReference type="GO" id="GO:0035514">
    <property type="term" value="F:DNA demethylase activity"/>
    <property type="evidence" value="ECO:0007669"/>
    <property type="project" value="InterPro"/>
</dbReference>
<dbReference type="EMBL" id="JAVYJV010000021">
    <property type="protein sequence ID" value="KAK4343113.1"/>
    <property type="molecule type" value="Genomic_DNA"/>
</dbReference>
<comment type="caution">
    <text evidence="1">The sequence shown here is derived from an EMBL/GenBank/DDBJ whole genome shotgun (WGS) entry which is preliminary data.</text>
</comment>
<proteinExistence type="predicted"/>